<evidence type="ECO:0000259" key="13">
    <source>
        <dbReference type="PROSITE" id="PS51569"/>
    </source>
</evidence>
<dbReference type="EC" id="2.1.1.360" evidence="2 11"/>
<accession>A0ABQ0L355</accession>
<dbReference type="Pfam" id="PF08123">
    <property type="entry name" value="DOT1"/>
    <property type="match status" value="1"/>
</dbReference>
<dbReference type="InterPro" id="IPR030445">
    <property type="entry name" value="H3-K79_meTrfase"/>
</dbReference>
<keyword evidence="5 11" id="KW-0808">Transferase</keyword>
<keyword evidence="8 11" id="KW-0539">Nucleus</keyword>
<keyword evidence="4 11" id="KW-0489">Methyltransferase</keyword>
<feature type="compositionally biased region" description="Basic residues" evidence="12">
    <location>
        <begin position="80"/>
        <end position="101"/>
    </location>
</feature>
<reference evidence="14" key="1">
    <citation type="submission" date="2014-09" db="EMBL/GenBank/DDBJ databases">
        <title>Genome sequence of the luminous mushroom Mycena chlorophos for searching fungal bioluminescence genes.</title>
        <authorList>
            <person name="Tanaka Y."/>
            <person name="Kasuga D."/>
            <person name="Oba Y."/>
            <person name="Hase S."/>
            <person name="Sato K."/>
            <person name="Oba Y."/>
            <person name="Sakakibara Y."/>
        </authorList>
    </citation>
    <scope>NUCLEOTIDE SEQUENCE</scope>
</reference>
<evidence type="ECO:0000256" key="6">
    <source>
        <dbReference type="ARBA" id="ARBA00022691"/>
    </source>
</evidence>
<dbReference type="PANTHER" id="PTHR21451">
    <property type="entry name" value="HISTONE H3 METHYLTRANSFERASE"/>
    <property type="match status" value="1"/>
</dbReference>
<dbReference type="PROSITE" id="PS51569">
    <property type="entry name" value="DOT1"/>
    <property type="match status" value="1"/>
</dbReference>
<feature type="region of interest" description="Disordered" evidence="12">
    <location>
        <begin position="569"/>
        <end position="591"/>
    </location>
</feature>
<feature type="region of interest" description="Disordered" evidence="12">
    <location>
        <begin position="31"/>
        <end position="130"/>
    </location>
</feature>
<keyword evidence="6 11" id="KW-0949">S-adenosyl-L-methionine</keyword>
<comment type="activity regulation">
    <text evidence="11">Ubiquitination of histone H2B to form H2BK123ub1 is required for efficient DOT1 methyltransferase activity on histone H3.</text>
</comment>
<dbReference type="InterPro" id="IPR029063">
    <property type="entry name" value="SAM-dependent_MTases_sf"/>
</dbReference>
<feature type="compositionally biased region" description="Low complexity" evidence="12">
    <location>
        <begin position="35"/>
        <end position="50"/>
    </location>
</feature>
<evidence type="ECO:0000256" key="4">
    <source>
        <dbReference type="ARBA" id="ARBA00022603"/>
    </source>
</evidence>
<comment type="catalytic activity">
    <reaction evidence="10 11">
        <text>L-lysyl(79)-[histone H3] + 3 S-adenosyl-L-methionine = N(6),N(6),N(6)-trimethyl-L-lysyl(79)-[histone H3] + 3 S-adenosyl-L-homocysteine + 3 H(+)</text>
        <dbReference type="Rhea" id="RHEA:60328"/>
        <dbReference type="Rhea" id="RHEA-COMP:15549"/>
        <dbReference type="Rhea" id="RHEA-COMP:15552"/>
        <dbReference type="ChEBI" id="CHEBI:15378"/>
        <dbReference type="ChEBI" id="CHEBI:29969"/>
        <dbReference type="ChEBI" id="CHEBI:57856"/>
        <dbReference type="ChEBI" id="CHEBI:59789"/>
        <dbReference type="ChEBI" id="CHEBI:61961"/>
        <dbReference type="EC" id="2.1.1.360"/>
    </reaction>
</comment>
<name>A0ABQ0L355_MYCCL</name>
<dbReference type="InterPro" id="IPR025789">
    <property type="entry name" value="DOT1_dom"/>
</dbReference>
<evidence type="ECO:0000256" key="2">
    <source>
        <dbReference type="ARBA" id="ARBA00012190"/>
    </source>
</evidence>
<evidence type="ECO:0000256" key="5">
    <source>
        <dbReference type="ARBA" id="ARBA00022679"/>
    </source>
</evidence>
<comment type="subcellular location">
    <subcellularLocation>
        <location evidence="1 11">Nucleus</location>
    </subcellularLocation>
</comment>
<evidence type="ECO:0000256" key="10">
    <source>
        <dbReference type="ARBA" id="ARBA00047770"/>
    </source>
</evidence>
<sequence length="591" mass="66338">MSALVATSNAAFFSGPRVASTTTTVMVKRVVAPGPASSPQSSRAHSSSPLSSPPTSSPSSSPIKKRKEIPSDLATGMPRDKKRRTDTKPKKRVVSGRRLSRRASSSSTIDSLEPEPPYRPSRSRSVSHFANPEDYPVQKRCWVSAEPQPNAEQSSLRAVEKHLKTYRGYFMNYQDERDRSFQQSPDKFPTVQLEYPNIDATEKFIVLAPRDGDHYNPIMDLEQTLYCIVRYYLTPEQQRKYFGPVPTRSLFVDLDEAPPTSPPVSTTSNDDFSDDLPSKPRILRRIQRAVHLKDGPAFMAALDEVNKVLCKLKYPPVDGDIMDDRPCPPNRLLEGVSRWEDKELPKDVLMRILEENYQRSVGPWMGSLKKYEAFSQNVYGELMPSLVYKIIRQTGLNADSLFLDLGSGVGNIVAQASLQTGCRSYGIELAHAPAEVAARMVPNLRARAHMWGIKCGEIEVEEGDMLKSSRVNELMSQADVVLIDNKAFPPRVNEELRPKFLDLKEGAYVISLVPFAQTLSARVTQRNVDDISTIFEVHEFQYHSGDVSWGNGGGTYYVHRVDRKGYAEMRTHLERSSSSRSSSGRSSRRRS</sequence>
<comment type="miscellaneous">
    <text evidence="11">In contrast to other lysine histone methyltransferases, it does not contain a SET domain, suggesting the existence of another mechanism for methylation of lysine residues of histones.</text>
</comment>
<evidence type="ECO:0000256" key="9">
    <source>
        <dbReference type="ARBA" id="ARBA00029821"/>
    </source>
</evidence>
<proteinExistence type="inferred from homology"/>
<evidence type="ECO:0000256" key="12">
    <source>
        <dbReference type="SAM" id="MobiDB-lite"/>
    </source>
</evidence>
<dbReference type="CDD" id="cd02440">
    <property type="entry name" value="AdoMet_MTases"/>
    <property type="match status" value="1"/>
</dbReference>
<dbReference type="EMBL" id="DF841531">
    <property type="protein sequence ID" value="GAT45580.1"/>
    <property type="molecule type" value="Genomic_DNA"/>
</dbReference>
<comment type="function">
    <text evidence="11">Histone methyltransferase that specifically trimethylates histone H3 to form H3K79me3. This methylation is required for telomere silencing and for the pachytene checkpoint during the meiotic cell cycle by allowing the recruitment of RAD9 to double strand breaks. Nucleosomes are preferred as substrate compared to free histone.</text>
</comment>
<dbReference type="Gene3D" id="3.40.50.150">
    <property type="entry name" value="Vaccinia Virus protein VP39"/>
    <property type="match status" value="1"/>
</dbReference>
<gene>
    <name evidence="14" type="ORF">MCHLO_03150</name>
</gene>
<dbReference type="PANTHER" id="PTHR21451:SF0">
    <property type="entry name" value="HISTONE-LYSINE N-METHYLTRANSFERASE, H3 LYSINE-79 SPECIFIC"/>
    <property type="match status" value="1"/>
</dbReference>
<evidence type="ECO:0000256" key="3">
    <source>
        <dbReference type="ARBA" id="ARBA00020987"/>
    </source>
</evidence>
<evidence type="ECO:0000256" key="8">
    <source>
        <dbReference type="ARBA" id="ARBA00023242"/>
    </source>
</evidence>
<protein>
    <recommendedName>
        <fullName evidence="3 11">Histone-lysine N-methyltransferase, H3 lysine-79 specific</fullName>
        <ecNumber evidence="2 11">2.1.1.360</ecNumber>
    </recommendedName>
    <alternativeName>
        <fullName evidence="9 11">Histone H3-K79 methyltransferase</fullName>
    </alternativeName>
</protein>
<evidence type="ECO:0000256" key="1">
    <source>
        <dbReference type="ARBA" id="ARBA00004123"/>
    </source>
</evidence>
<feature type="region of interest" description="Disordered" evidence="12">
    <location>
        <begin position="254"/>
        <end position="277"/>
    </location>
</feature>
<dbReference type="Proteomes" id="UP000815677">
    <property type="component" value="Unassembled WGS sequence"/>
</dbReference>
<keyword evidence="15" id="KW-1185">Reference proteome</keyword>
<keyword evidence="7 11" id="KW-0156">Chromatin regulator</keyword>
<feature type="domain" description="DOT1" evidence="13">
    <location>
        <begin position="243"/>
        <end position="574"/>
    </location>
</feature>
<organism evidence="14 15">
    <name type="scientific">Mycena chlorophos</name>
    <name type="common">Agaric fungus</name>
    <name type="synonym">Agaricus chlorophos</name>
    <dbReference type="NCBI Taxonomy" id="658473"/>
    <lineage>
        <taxon>Eukaryota</taxon>
        <taxon>Fungi</taxon>
        <taxon>Dikarya</taxon>
        <taxon>Basidiomycota</taxon>
        <taxon>Agaricomycotina</taxon>
        <taxon>Agaricomycetes</taxon>
        <taxon>Agaricomycetidae</taxon>
        <taxon>Agaricales</taxon>
        <taxon>Marasmiineae</taxon>
        <taxon>Mycenaceae</taxon>
        <taxon>Mycena</taxon>
    </lineage>
</organism>
<evidence type="ECO:0000313" key="15">
    <source>
        <dbReference type="Proteomes" id="UP000815677"/>
    </source>
</evidence>
<evidence type="ECO:0000256" key="11">
    <source>
        <dbReference type="RuleBase" id="RU271113"/>
    </source>
</evidence>
<evidence type="ECO:0000313" key="14">
    <source>
        <dbReference type="EMBL" id="GAT45580.1"/>
    </source>
</evidence>
<comment type="similarity">
    <text evidence="11">Belongs to the class I-like SAM-binding methyltransferase superfamily. DOT1 family.</text>
</comment>
<dbReference type="SUPFAM" id="SSF53335">
    <property type="entry name" value="S-adenosyl-L-methionine-dependent methyltransferases"/>
    <property type="match status" value="1"/>
</dbReference>
<evidence type="ECO:0000256" key="7">
    <source>
        <dbReference type="ARBA" id="ARBA00022853"/>
    </source>
</evidence>